<dbReference type="EMBL" id="JH001498">
    <property type="protein sequence ID" value="EGW11612.1"/>
    <property type="molecule type" value="Genomic_DNA"/>
</dbReference>
<accession>G3I8E3</accession>
<evidence type="ECO:0000313" key="1">
    <source>
        <dbReference type="EMBL" id="EGW11612.1"/>
    </source>
</evidence>
<protein>
    <submittedName>
        <fullName evidence="1">Uncharacterized protein</fullName>
    </submittedName>
</protein>
<name>G3I8E3_CRIGR</name>
<sequence>MLGLKVCTSTLDLLPVTKGDTLLLSKNVVILFMLLVQPECWGLNPILGFTAESLSYIPSSLFSGLFFFPI</sequence>
<evidence type="ECO:0000313" key="2">
    <source>
        <dbReference type="Proteomes" id="UP000001075"/>
    </source>
</evidence>
<gene>
    <name evidence="1" type="ORF">I79_019806</name>
</gene>
<proteinExistence type="predicted"/>
<dbReference type="Proteomes" id="UP000001075">
    <property type="component" value="Unassembled WGS sequence"/>
</dbReference>
<dbReference type="AlphaFoldDB" id="G3I8E3"/>
<reference evidence="2" key="1">
    <citation type="journal article" date="2011" name="Nat. Biotechnol.">
        <title>The genomic sequence of the Chinese hamster ovary (CHO)-K1 cell line.</title>
        <authorList>
            <person name="Xu X."/>
            <person name="Nagarajan H."/>
            <person name="Lewis N.E."/>
            <person name="Pan S."/>
            <person name="Cai Z."/>
            <person name="Liu X."/>
            <person name="Chen W."/>
            <person name="Xie M."/>
            <person name="Wang W."/>
            <person name="Hammond S."/>
            <person name="Andersen M.R."/>
            <person name="Neff N."/>
            <person name="Passarelli B."/>
            <person name="Koh W."/>
            <person name="Fan H.C."/>
            <person name="Wang J."/>
            <person name="Gui Y."/>
            <person name="Lee K.H."/>
            <person name="Betenbaugh M.J."/>
            <person name="Quake S.R."/>
            <person name="Famili I."/>
            <person name="Palsson B.O."/>
            <person name="Wang J."/>
        </authorList>
    </citation>
    <scope>NUCLEOTIDE SEQUENCE [LARGE SCALE GENOMIC DNA]</scope>
    <source>
        <strain evidence="2">CHO K1 cell line</strain>
    </source>
</reference>
<organism evidence="1 2">
    <name type="scientific">Cricetulus griseus</name>
    <name type="common">Chinese hamster</name>
    <name type="synonym">Cricetulus barabensis griseus</name>
    <dbReference type="NCBI Taxonomy" id="10029"/>
    <lineage>
        <taxon>Eukaryota</taxon>
        <taxon>Metazoa</taxon>
        <taxon>Chordata</taxon>
        <taxon>Craniata</taxon>
        <taxon>Vertebrata</taxon>
        <taxon>Euteleostomi</taxon>
        <taxon>Mammalia</taxon>
        <taxon>Eutheria</taxon>
        <taxon>Euarchontoglires</taxon>
        <taxon>Glires</taxon>
        <taxon>Rodentia</taxon>
        <taxon>Myomorpha</taxon>
        <taxon>Muroidea</taxon>
        <taxon>Cricetidae</taxon>
        <taxon>Cricetinae</taxon>
        <taxon>Cricetulus</taxon>
    </lineage>
</organism>
<dbReference type="InParanoid" id="G3I8E3"/>